<accession>A0A9P4LV93</accession>
<feature type="compositionally biased region" description="Gly residues" evidence="2">
    <location>
        <begin position="649"/>
        <end position="659"/>
    </location>
</feature>
<feature type="compositionally biased region" description="Basic residues" evidence="2">
    <location>
        <begin position="356"/>
        <end position="365"/>
    </location>
</feature>
<feature type="region of interest" description="Disordered" evidence="2">
    <location>
        <begin position="249"/>
        <end position="365"/>
    </location>
</feature>
<keyword evidence="5" id="KW-1185">Reference proteome</keyword>
<evidence type="ECO:0000256" key="1">
    <source>
        <dbReference type="SAM" id="Coils"/>
    </source>
</evidence>
<feature type="compositionally biased region" description="Basic residues" evidence="2">
    <location>
        <begin position="297"/>
        <end position="313"/>
    </location>
</feature>
<name>A0A9P4LV93_9PEZI</name>
<keyword evidence="1" id="KW-0175">Coiled coil</keyword>
<feature type="region of interest" description="Disordered" evidence="2">
    <location>
        <begin position="387"/>
        <end position="472"/>
    </location>
</feature>
<dbReference type="OrthoDB" id="3919272at2759"/>
<feature type="coiled-coil region" evidence="1">
    <location>
        <begin position="612"/>
        <end position="639"/>
    </location>
</feature>
<feature type="compositionally biased region" description="Low complexity" evidence="2">
    <location>
        <begin position="393"/>
        <end position="405"/>
    </location>
</feature>
<dbReference type="AlphaFoldDB" id="A0A9P4LV93"/>
<feature type="compositionally biased region" description="Basic and acidic residues" evidence="2">
    <location>
        <begin position="660"/>
        <end position="670"/>
    </location>
</feature>
<feature type="compositionally biased region" description="Acidic residues" evidence="2">
    <location>
        <begin position="671"/>
        <end position="681"/>
    </location>
</feature>
<dbReference type="Proteomes" id="UP000799776">
    <property type="component" value="Unassembled WGS sequence"/>
</dbReference>
<proteinExistence type="predicted"/>
<reference evidence="4" key="1">
    <citation type="journal article" date="2020" name="Stud. Mycol.">
        <title>101 Dothideomycetes genomes: a test case for predicting lifestyles and emergence of pathogens.</title>
        <authorList>
            <person name="Haridas S."/>
            <person name="Albert R."/>
            <person name="Binder M."/>
            <person name="Bloem J."/>
            <person name="Labutti K."/>
            <person name="Salamov A."/>
            <person name="Andreopoulos B."/>
            <person name="Baker S."/>
            <person name="Barry K."/>
            <person name="Bills G."/>
            <person name="Bluhm B."/>
            <person name="Cannon C."/>
            <person name="Castanera R."/>
            <person name="Culley D."/>
            <person name="Daum C."/>
            <person name="Ezra D."/>
            <person name="Gonzalez J."/>
            <person name="Henrissat B."/>
            <person name="Kuo A."/>
            <person name="Liang C."/>
            <person name="Lipzen A."/>
            <person name="Lutzoni F."/>
            <person name="Magnuson J."/>
            <person name="Mondo S."/>
            <person name="Nolan M."/>
            <person name="Ohm R."/>
            <person name="Pangilinan J."/>
            <person name="Park H.-J."/>
            <person name="Ramirez L."/>
            <person name="Alfaro M."/>
            <person name="Sun H."/>
            <person name="Tritt A."/>
            <person name="Yoshinaga Y."/>
            <person name="Zwiers L.-H."/>
            <person name="Turgeon B."/>
            <person name="Goodwin S."/>
            <person name="Spatafora J."/>
            <person name="Crous P."/>
            <person name="Grigoriev I."/>
        </authorList>
    </citation>
    <scope>NUCLEOTIDE SEQUENCE</scope>
    <source>
        <strain evidence="4">CBS 121410</strain>
    </source>
</reference>
<organism evidence="4 5">
    <name type="scientific">Saccharata proteae CBS 121410</name>
    <dbReference type="NCBI Taxonomy" id="1314787"/>
    <lineage>
        <taxon>Eukaryota</taxon>
        <taxon>Fungi</taxon>
        <taxon>Dikarya</taxon>
        <taxon>Ascomycota</taxon>
        <taxon>Pezizomycotina</taxon>
        <taxon>Dothideomycetes</taxon>
        <taxon>Dothideomycetes incertae sedis</taxon>
        <taxon>Botryosphaeriales</taxon>
        <taxon>Saccharataceae</taxon>
        <taxon>Saccharata</taxon>
    </lineage>
</organism>
<feature type="compositionally biased region" description="Acidic residues" evidence="2">
    <location>
        <begin position="280"/>
        <end position="289"/>
    </location>
</feature>
<comment type="caution">
    <text evidence="4">The sequence shown here is derived from an EMBL/GenBank/DDBJ whole genome shotgun (WGS) entry which is preliminary data.</text>
</comment>
<dbReference type="InterPro" id="IPR057678">
    <property type="entry name" value="DUF7918"/>
</dbReference>
<dbReference type="Pfam" id="PF25534">
    <property type="entry name" value="DUF7918"/>
    <property type="match status" value="1"/>
</dbReference>
<feature type="compositionally biased region" description="Low complexity" evidence="2">
    <location>
        <begin position="424"/>
        <end position="436"/>
    </location>
</feature>
<protein>
    <recommendedName>
        <fullName evidence="3">DUF7918 domain-containing protein</fullName>
    </recommendedName>
</protein>
<evidence type="ECO:0000313" key="5">
    <source>
        <dbReference type="Proteomes" id="UP000799776"/>
    </source>
</evidence>
<feature type="compositionally biased region" description="Polar residues" evidence="2">
    <location>
        <begin position="406"/>
        <end position="416"/>
    </location>
</feature>
<feature type="compositionally biased region" description="Polar residues" evidence="2">
    <location>
        <begin position="454"/>
        <end position="463"/>
    </location>
</feature>
<dbReference type="EMBL" id="ML978753">
    <property type="protein sequence ID" value="KAF2083866.1"/>
    <property type="molecule type" value="Genomic_DNA"/>
</dbReference>
<feature type="domain" description="DUF7918" evidence="3">
    <location>
        <begin position="16"/>
        <end position="248"/>
    </location>
</feature>
<gene>
    <name evidence="4" type="ORF">K490DRAFT_60090</name>
</gene>
<evidence type="ECO:0000259" key="3">
    <source>
        <dbReference type="Pfam" id="PF25534"/>
    </source>
</evidence>
<feature type="region of interest" description="Disordered" evidence="2">
    <location>
        <begin position="645"/>
        <end position="690"/>
    </location>
</feature>
<evidence type="ECO:0000313" key="4">
    <source>
        <dbReference type="EMBL" id="KAF2083866.1"/>
    </source>
</evidence>
<evidence type="ECO:0000256" key="2">
    <source>
        <dbReference type="SAM" id="MobiDB-lite"/>
    </source>
</evidence>
<sequence length="690" mass="76270">MLNDGIEVFLKRVGRGTTFREYNRPGYERKFQSTSMHTFIEATDDERFTVHIRLNPDFNYFTAGGVQVRLYLDDHDEPDVTFHEKIEIPRNGKMYVIKDFMSKVRDQWMNGELAFGKVRADSDEDMMVIRKLSRNLGTIRVSVQRGFEEGDRVLTRRERATGHQPLSQQLGKDDAENTSVTHLIKYASSLSSEKEEYANGERTVNMKPIPAPKAATRFRPLVGKNGDTYHFEFRYRSYEQLVALDIAPAERPQPRTPGGHSLVGTPKIPRSQGHSSYDVVGDEEDDDEPLLNSPSYRSHKQRQSISKTPKKTPRQTPRQTPKKTPHKTPSKSTFGIKRERSELSPEDDFSQYTPRTKQKKQQQHKISRLLDDFAEEVYTNDKRWKANKRLKTHTPNNLNTTNPINSGPSTTWSLSQLDLPPTNPTTTNAATNNTLPPRNPLFSNPRLPFHDSLTLPSRSTSAAPSHPALPGPAWRNQNRFATAAPDPFFHDSDTGSEAAMAAQRGGVGFGSGVGFGPSVTGSVRPRASLADLAAAAEAVSDAEARESSEADAGMGAERAVGLFGGFGAEMGGGNVSVRDLGAGSRAQSYSQMQAPRVRAQVQQQDPQTEDEVAFAMQELELAEQEMALQRRALEMKRKALELRKKMAGFGKGGGNGGGGRDGEEMKKGDGDGDGDGGGEGETEGKSERED</sequence>
<feature type="compositionally biased region" description="Basic residues" evidence="2">
    <location>
        <begin position="320"/>
        <end position="329"/>
    </location>
</feature>